<dbReference type="HOGENOM" id="CLU_978369_0_0_1"/>
<dbReference type="PANTHER" id="PTHR23277:SF108">
    <property type="entry name" value="FASCICLIN-3"/>
    <property type="match status" value="1"/>
</dbReference>
<dbReference type="GO" id="GO:0005912">
    <property type="term" value="C:adherens junction"/>
    <property type="evidence" value="ECO:0007669"/>
    <property type="project" value="TreeGrafter"/>
</dbReference>
<evidence type="ECO:0000313" key="9">
    <source>
        <dbReference type="Proteomes" id="UP000007875"/>
    </source>
</evidence>
<dbReference type="InterPro" id="IPR051427">
    <property type="entry name" value="Nectin/Nectin-like"/>
</dbReference>
<dbReference type="STRING" id="51511.ENSCSAVP00000002558"/>
<dbReference type="PROSITE" id="PS50835">
    <property type="entry name" value="IG_LIKE"/>
    <property type="match status" value="3"/>
</dbReference>
<keyword evidence="9" id="KW-1185">Reference proteome</keyword>
<reference evidence="8" key="2">
    <citation type="submission" date="2025-08" db="UniProtKB">
        <authorList>
            <consortium name="Ensembl"/>
        </authorList>
    </citation>
    <scope>IDENTIFICATION</scope>
</reference>
<dbReference type="InParanoid" id="H2YB60"/>
<dbReference type="InterPro" id="IPR003598">
    <property type="entry name" value="Ig_sub2"/>
</dbReference>
<dbReference type="InterPro" id="IPR013783">
    <property type="entry name" value="Ig-like_fold"/>
</dbReference>
<feature type="domain" description="Ig-like" evidence="7">
    <location>
        <begin position="25"/>
        <end position="131"/>
    </location>
</feature>
<keyword evidence="6" id="KW-0325">Glycoprotein</keyword>
<keyword evidence="5" id="KW-1015">Disulfide bond</keyword>
<keyword evidence="4" id="KW-0472">Membrane</keyword>
<evidence type="ECO:0000259" key="7">
    <source>
        <dbReference type="PROSITE" id="PS50835"/>
    </source>
</evidence>
<evidence type="ECO:0000256" key="4">
    <source>
        <dbReference type="ARBA" id="ARBA00023136"/>
    </source>
</evidence>
<feature type="domain" description="Ig-like" evidence="7">
    <location>
        <begin position="242"/>
        <end position="285"/>
    </location>
</feature>
<feature type="domain" description="Ig-like" evidence="7">
    <location>
        <begin position="134"/>
        <end position="241"/>
    </location>
</feature>
<dbReference type="InterPro" id="IPR003599">
    <property type="entry name" value="Ig_sub"/>
</dbReference>
<keyword evidence="3" id="KW-0677">Repeat</keyword>
<name>H2YB60_CIOSA</name>
<dbReference type="SMART" id="SM00408">
    <property type="entry name" value="IGc2"/>
    <property type="match status" value="1"/>
</dbReference>
<dbReference type="Pfam" id="PF07686">
    <property type="entry name" value="V-set"/>
    <property type="match status" value="1"/>
</dbReference>
<dbReference type="GO" id="GO:0007157">
    <property type="term" value="P:heterophilic cell-cell adhesion via plasma membrane cell adhesion molecules"/>
    <property type="evidence" value="ECO:0007669"/>
    <property type="project" value="TreeGrafter"/>
</dbReference>
<dbReference type="GO" id="GO:0007156">
    <property type="term" value="P:homophilic cell adhesion via plasma membrane adhesion molecules"/>
    <property type="evidence" value="ECO:0007669"/>
    <property type="project" value="TreeGrafter"/>
</dbReference>
<evidence type="ECO:0000256" key="6">
    <source>
        <dbReference type="ARBA" id="ARBA00023180"/>
    </source>
</evidence>
<reference evidence="8" key="3">
    <citation type="submission" date="2025-09" db="UniProtKB">
        <authorList>
            <consortium name="Ensembl"/>
        </authorList>
    </citation>
    <scope>IDENTIFICATION</scope>
</reference>
<dbReference type="CDD" id="cd00096">
    <property type="entry name" value="Ig"/>
    <property type="match status" value="1"/>
</dbReference>
<evidence type="ECO:0000256" key="3">
    <source>
        <dbReference type="ARBA" id="ARBA00022737"/>
    </source>
</evidence>
<dbReference type="InterPro" id="IPR013106">
    <property type="entry name" value="Ig_V-set"/>
</dbReference>
<evidence type="ECO:0000313" key="8">
    <source>
        <dbReference type="Ensembl" id="ENSCSAVP00000002558.1"/>
    </source>
</evidence>
<dbReference type="GO" id="GO:0016020">
    <property type="term" value="C:membrane"/>
    <property type="evidence" value="ECO:0007669"/>
    <property type="project" value="UniProtKB-SubCell"/>
</dbReference>
<dbReference type="AlphaFoldDB" id="H2YB60"/>
<dbReference type="SMART" id="SM00409">
    <property type="entry name" value="IG"/>
    <property type="match status" value="1"/>
</dbReference>
<keyword evidence="2" id="KW-0732">Signal</keyword>
<dbReference type="SMART" id="SM00406">
    <property type="entry name" value="IGv"/>
    <property type="match status" value="1"/>
</dbReference>
<evidence type="ECO:0000256" key="1">
    <source>
        <dbReference type="ARBA" id="ARBA00004370"/>
    </source>
</evidence>
<dbReference type="Ensembl" id="ENSCSAVT00000002599.1">
    <property type="protein sequence ID" value="ENSCSAVP00000002558.1"/>
    <property type="gene ID" value="ENSCSAVG00000001509.1"/>
</dbReference>
<dbReference type="Gene3D" id="2.60.40.10">
    <property type="entry name" value="Immunoglobulins"/>
    <property type="match status" value="2"/>
</dbReference>
<comment type="subcellular location">
    <subcellularLocation>
        <location evidence="1">Membrane</location>
    </subcellularLocation>
</comment>
<organism evidence="8 9">
    <name type="scientific">Ciona savignyi</name>
    <name type="common">Pacific transparent sea squirt</name>
    <dbReference type="NCBI Taxonomy" id="51511"/>
    <lineage>
        <taxon>Eukaryota</taxon>
        <taxon>Metazoa</taxon>
        <taxon>Chordata</taxon>
        <taxon>Tunicata</taxon>
        <taxon>Ascidiacea</taxon>
        <taxon>Phlebobranchia</taxon>
        <taxon>Cionidae</taxon>
        <taxon>Ciona</taxon>
    </lineage>
</organism>
<dbReference type="eggNOG" id="ENOG502QWSY">
    <property type="taxonomic scope" value="Eukaryota"/>
</dbReference>
<dbReference type="PANTHER" id="PTHR23277">
    <property type="entry name" value="NECTIN-RELATED"/>
    <property type="match status" value="1"/>
</dbReference>
<sequence>MKLDYAILKMCYSSVVLAVFSISLIDAVVVPSEVSGVSGGQITLTCTFVETSSTPPTISWTKSESGGSTRIVASSVSGVSHISNSFVDRANLDGANLTISLLKLSDSGSYTCSVIAVSNPQESGTTVLRVTATPIVSAFSIKHRVVGSNGNYAAAVCTAAGGKPRAVVTWTDANGEVQESRVSARESDDGSVDVESVLLLTPGLLGRSINSTSPVAADDKLREFFCDVTHENWSLNENQLSPKVVVELLYAPIAHISLLGNQLTCNVEGNPKPTLTWFLPDGSIA</sequence>
<protein>
    <recommendedName>
        <fullName evidence="7">Ig-like domain-containing protein</fullName>
    </recommendedName>
</protein>
<dbReference type="InterPro" id="IPR007110">
    <property type="entry name" value="Ig-like_dom"/>
</dbReference>
<proteinExistence type="predicted"/>
<accession>H2YB60</accession>
<evidence type="ECO:0000256" key="5">
    <source>
        <dbReference type="ARBA" id="ARBA00023157"/>
    </source>
</evidence>
<dbReference type="SUPFAM" id="SSF48726">
    <property type="entry name" value="Immunoglobulin"/>
    <property type="match status" value="2"/>
</dbReference>
<evidence type="ECO:0000256" key="2">
    <source>
        <dbReference type="ARBA" id="ARBA00022729"/>
    </source>
</evidence>
<dbReference type="InterPro" id="IPR036179">
    <property type="entry name" value="Ig-like_dom_sf"/>
</dbReference>
<reference evidence="9" key="1">
    <citation type="submission" date="2003-08" db="EMBL/GenBank/DDBJ databases">
        <authorList>
            <person name="Birren B."/>
            <person name="Nusbaum C."/>
            <person name="Abebe A."/>
            <person name="Abouelleil A."/>
            <person name="Adekoya E."/>
            <person name="Ait-zahra M."/>
            <person name="Allen N."/>
            <person name="Allen T."/>
            <person name="An P."/>
            <person name="Anderson M."/>
            <person name="Anderson S."/>
            <person name="Arachchi H."/>
            <person name="Armbruster J."/>
            <person name="Bachantsang P."/>
            <person name="Baldwin J."/>
            <person name="Barry A."/>
            <person name="Bayul T."/>
            <person name="Blitshsteyn B."/>
            <person name="Bloom T."/>
            <person name="Blye J."/>
            <person name="Boguslavskiy L."/>
            <person name="Borowsky M."/>
            <person name="Boukhgalter B."/>
            <person name="Brunache A."/>
            <person name="Butler J."/>
            <person name="Calixte N."/>
            <person name="Calvo S."/>
            <person name="Camarata J."/>
            <person name="Campo K."/>
            <person name="Chang J."/>
            <person name="Cheshatsang Y."/>
            <person name="Citroen M."/>
            <person name="Collymore A."/>
            <person name="Considine T."/>
            <person name="Cook A."/>
            <person name="Cooke P."/>
            <person name="Corum B."/>
            <person name="Cuomo C."/>
            <person name="David R."/>
            <person name="Dawoe T."/>
            <person name="Degray S."/>
            <person name="Dodge S."/>
            <person name="Dooley K."/>
            <person name="Dorje P."/>
            <person name="Dorjee K."/>
            <person name="Dorris L."/>
            <person name="Duffey N."/>
            <person name="Dupes A."/>
            <person name="Elkins T."/>
            <person name="Engels R."/>
            <person name="Erickson J."/>
            <person name="Farina A."/>
            <person name="Faro S."/>
            <person name="Ferreira P."/>
            <person name="Fischer H."/>
            <person name="Fitzgerald M."/>
            <person name="Foley K."/>
            <person name="Gage D."/>
            <person name="Galagan J."/>
            <person name="Gearin G."/>
            <person name="Gnerre S."/>
            <person name="Gnirke A."/>
            <person name="Goyette A."/>
            <person name="Graham J."/>
            <person name="Grandbois E."/>
            <person name="Gyaltsen K."/>
            <person name="Hafez N."/>
            <person name="Hagopian D."/>
            <person name="Hagos B."/>
            <person name="Hall J."/>
            <person name="Hatcher B."/>
            <person name="Heller A."/>
            <person name="Higgins H."/>
            <person name="Honan T."/>
            <person name="Horn A."/>
            <person name="Houde N."/>
            <person name="Hughes L."/>
            <person name="Hulme W."/>
            <person name="Husby E."/>
            <person name="Iliev I."/>
            <person name="Jaffe D."/>
            <person name="Jones C."/>
            <person name="Kamal M."/>
            <person name="Kamat A."/>
            <person name="Kamvysselis M."/>
            <person name="Karlsson E."/>
            <person name="Kells C."/>
            <person name="Kieu A."/>
            <person name="Kisner P."/>
            <person name="Kodira C."/>
            <person name="Kulbokas E."/>
            <person name="Labutti K."/>
            <person name="Lama D."/>
            <person name="Landers T."/>
            <person name="Leger J."/>
            <person name="Levine S."/>
            <person name="Lewis D."/>
            <person name="Lewis T."/>
            <person name="Lindblad-toh K."/>
            <person name="Liu X."/>
            <person name="Lokyitsang T."/>
            <person name="Lokyitsang Y."/>
            <person name="Lucien O."/>
            <person name="Lui A."/>
            <person name="Ma L.J."/>
            <person name="Mabbitt R."/>
            <person name="Macdonald J."/>
            <person name="Maclean C."/>
            <person name="Major J."/>
            <person name="Manning J."/>
            <person name="Marabella R."/>
            <person name="Maru K."/>
            <person name="Matthews C."/>
            <person name="Mauceli E."/>
            <person name="Mccarthy M."/>
            <person name="Mcdonough S."/>
            <person name="Mcghee T."/>
            <person name="Meldrim J."/>
            <person name="Meneus L."/>
            <person name="Mesirov J."/>
            <person name="Mihalev A."/>
            <person name="Mihova T."/>
            <person name="Mikkelsen T."/>
            <person name="Mlenga V."/>
            <person name="Moru K."/>
            <person name="Mozes J."/>
            <person name="Mulrain L."/>
            <person name="Munson G."/>
            <person name="Naylor J."/>
            <person name="Newes C."/>
            <person name="Nguyen C."/>
            <person name="Nguyen N."/>
            <person name="Nguyen T."/>
            <person name="Nicol R."/>
            <person name="Nielsen C."/>
            <person name="Nizzari M."/>
            <person name="Norbu C."/>
            <person name="Norbu N."/>
            <person name="O'donnell P."/>
            <person name="Okoawo O."/>
            <person name="O'leary S."/>
            <person name="Omotosho B."/>
            <person name="O'neill K."/>
            <person name="Osman S."/>
            <person name="Parker S."/>
            <person name="Perrin D."/>
            <person name="Phunkhang P."/>
            <person name="Piqani B."/>
            <person name="Purcell S."/>
            <person name="Rachupka T."/>
            <person name="Ramasamy U."/>
            <person name="Rameau R."/>
            <person name="Ray V."/>
            <person name="Raymond C."/>
            <person name="Retta R."/>
            <person name="Richardson S."/>
            <person name="Rise C."/>
            <person name="Rodriguez J."/>
            <person name="Rogers J."/>
            <person name="Rogov P."/>
            <person name="Rutman M."/>
            <person name="Schupbach R."/>
            <person name="Seaman C."/>
            <person name="Settipalli S."/>
            <person name="Sharpe T."/>
            <person name="Sheridan J."/>
            <person name="Sherpa N."/>
            <person name="Shi J."/>
            <person name="Smirnov S."/>
            <person name="Smith C."/>
            <person name="Sougnez C."/>
            <person name="Spencer B."/>
            <person name="Stalker J."/>
            <person name="Stange-thomann N."/>
            <person name="Stavropoulos S."/>
            <person name="Stetson K."/>
            <person name="Stone C."/>
            <person name="Stone S."/>
            <person name="Stubbs M."/>
            <person name="Talamas J."/>
            <person name="Tchuinga P."/>
            <person name="Tenzing P."/>
            <person name="Tesfaye S."/>
            <person name="Theodore J."/>
            <person name="Thoulutsang Y."/>
            <person name="Topham K."/>
            <person name="Towey S."/>
            <person name="Tsamla T."/>
            <person name="Tsomo N."/>
            <person name="Vallee D."/>
            <person name="Vassiliev H."/>
            <person name="Venkataraman V."/>
            <person name="Vinson J."/>
            <person name="Vo A."/>
            <person name="Wade C."/>
            <person name="Wang S."/>
            <person name="Wangchuk T."/>
            <person name="Wangdi T."/>
            <person name="Whittaker C."/>
            <person name="Wilkinson J."/>
            <person name="Wu Y."/>
            <person name="Wyman D."/>
            <person name="Yadav S."/>
            <person name="Yang S."/>
            <person name="Yang X."/>
            <person name="Yeager S."/>
            <person name="Yee E."/>
            <person name="Young G."/>
            <person name="Zainoun J."/>
            <person name="Zembeck L."/>
            <person name="Zimmer A."/>
            <person name="Zody M."/>
            <person name="Lander E."/>
        </authorList>
    </citation>
    <scope>NUCLEOTIDE SEQUENCE [LARGE SCALE GENOMIC DNA]</scope>
</reference>
<dbReference type="Proteomes" id="UP000007875">
    <property type="component" value="Unassembled WGS sequence"/>
</dbReference>